<dbReference type="Proteomes" id="UP001428341">
    <property type="component" value="Unassembled WGS sequence"/>
</dbReference>
<organism evidence="6 7">
    <name type="scientific">Citrus x changshan-huyou</name>
    <dbReference type="NCBI Taxonomy" id="2935761"/>
    <lineage>
        <taxon>Eukaryota</taxon>
        <taxon>Viridiplantae</taxon>
        <taxon>Streptophyta</taxon>
        <taxon>Embryophyta</taxon>
        <taxon>Tracheophyta</taxon>
        <taxon>Spermatophyta</taxon>
        <taxon>Magnoliopsida</taxon>
        <taxon>eudicotyledons</taxon>
        <taxon>Gunneridae</taxon>
        <taxon>Pentapetalae</taxon>
        <taxon>rosids</taxon>
        <taxon>malvids</taxon>
        <taxon>Sapindales</taxon>
        <taxon>Rutaceae</taxon>
        <taxon>Aurantioideae</taxon>
        <taxon>Citrus</taxon>
    </lineage>
</organism>
<reference evidence="6 7" key="1">
    <citation type="submission" date="2024-05" db="EMBL/GenBank/DDBJ databases">
        <title>Haplotype-resolved chromosome-level genome assembly of Huyou (Citrus changshanensis).</title>
        <authorList>
            <person name="Miao C."/>
            <person name="Chen W."/>
            <person name="Wu Y."/>
            <person name="Wang L."/>
            <person name="Zhao S."/>
            <person name="Grierson D."/>
            <person name="Xu C."/>
            <person name="Chen K."/>
        </authorList>
    </citation>
    <scope>NUCLEOTIDE SEQUENCE [LARGE SCALE GENOMIC DNA]</scope>
    <source>
        <strain evidence="6">01-14</strain>
        <tissue evidence="6">Leaf</tissue>
    </source>
</reference>
<dbReference type="InterPro" id="IPR051801">
    <property type="entry name" value="GH28_Enzymes"/>
</dbReference>
<keyword evidence="7" id="KW-1185">Reference proteome</keyword>
<evidence type="ECO:0000313" key="7">
    <source>
        <dbReference type="Proteomes" id="UP001428341"/>
    </source>
</evidence>
<keyword evidence="5" id="KW-0732">Signal</keyword>
<comment type="caution">
    <text evidence="6">The sequence shown here is derived from an EMBL/GenBank/DDBJ whole genome shotgun (WGS) entry which is preliminary data.</text>
</comment>
<dbReference type="SUPFAM" id="SSF51126">
    <property type="entry name" value="Pectin lyase-like"/>
    <property type="match status" value="1"/>
</dbReference>
<sequence>MVTYLSRFTLTIISLLIIIQSTPSTSSPNNSVQLLLLSTTHIHIHSVIDFGAKGDGIHYDTAAIQSAIDACPPGNKPCEVRFPPGEYLTATIRLKSHVTLNIHEDATLLGGPRIEDYPEESSRWYVVLAENATDVGITGGGVVDGQAMKFVVTKNEIKNVMVSWNHTGACSGDECRPRLVGFLGCRNVNVWNVRLREPAYWCLHIVRCDNTFIRDMSIYGDFNTPNNDGIDIEDSNNTVITRVQIDTGDDAICPKTYTGPLYNLTATDSWIRTKSSAIKLGSASWFDFKALVFDNITIVESHRGLGFQIRDGGNVSDVTFSNINISTRYYDPSWWGRAEPIYVTTCPRDTKTKEGTISNLLFVNITAKSENGVFLSGSKHGLLKNLSFINMNVTYKRWTNYIGGLVDYRPGCQGLVNHSSAGIIMEHIEGLEVKNVNMKWHGDQSSSWSNPLDFRPWTVNGISLLNFHSGFDNSNGNIAS</sequence>
<keyword evidence="2 4" id="KW-0378">Hydrolase</keyword>
<protein>
    <submittedName>
        <fullName evidence="6">Uncharacterized protein</fullName>
    </submittedName>
</protein>
<gene>
    <name evidence="6" type="ORF">WN944_024529</name>
</gene>
<feature type="chain" id="PRO_5042816928" evidence="5">
    <location>
        <begin position="25"/>
        <end position="480"/>
    </location>
</feature>
<accession>A0AAP0LNQ8</accession>
<dbReference type="Pfam" id="PF00295">
    <property type="entry name" value="Glyco_hydro_28"/>
    <property type="match status" value="1"/>
</dbReference>
<dbReference type="PANTHER" id="PTHR31339">
    <property type="entry name" value="PECTIN LYASE-RELATED"/>
    <property type="match status" value="1"/>
</dbReference>
<dbReference type="GO" id="GO:0004650">
    <property type="term" value="F:polygalacturonase activity"/>
    <property type="evidence" value="ECO:0007669"/>
    <property type="project" value="InterPro"/>
</dbReference>
<dbReference type="PANTHER" id="PTHR31339:SF0">
    <property type="entry name" value="PECTIN LYASE-LIKE SUPERFAMILY PROTEIN"/>
    <property type="match status" value="1"/>
</dbReference>
<dbReference type="InterPro" id="IPR000743">
    <property type="entry name" value="Glyco_hydro_28"/>
</dbReference>
<keyword evidence="3 4" id="KW-0326">Glycosidase</keyword>
<dbReference type="InterPro" id="IPR011050">
    <property type="entry name" value="Pectin_lyase_fold/virulence"/>
</dbReference>
<evidence type="ECO:0000256" key="5">
    <source>
        <dbReference type="SAM" id="SignalP"/>
    </source>
</evidence>
<proteinExistence type="inferred from homology"/>
<dbReference type="GO" id="GO:0005975">
    <property type="term" value="P:carbohydrate metabolic process"/>
    <property type="evidence" value="ECO:0007669"/>
    <property type="project" value="InterPro"/>
</dbReference>
<dbReference type="InterPro" id="IPR012334">
    <property type="entry name" value="Pectin_lyas_fold"/>
</dbReference>
<evidence type="ECO:0000256" key="3">
    <source>
        <dbReference type="ARBA" id="ARBA00023295"/>
    </source>
</evidence>
<comment type="similarity">
    <text evidence="1 4">Belongs to the glycosyl hydrolase 28 family.</text>
</comment>
<evidence type="ECO:0000256" key="4">
    <source>
        <dbReference type="RuleBase" id="RU361169"/>
    </source>
</evidence>
<feature type="signal peptide" evidence="5">
    <location>
        <begin position="1"/>
        <end position="24"/>
    </location>
</feature>
<evidence type="ECO:0000256" key="2">
    <source>
        <dbReference type="ARBA" id="ARBA00022801"/>
    </source>
</evidence>
<dbReference type="Gene3D" id="2.160.20.10">
    <property type="entry name" value="Single-stranded right-handed beta-helix, Pectin lyase-like"/>
    <property type="match status" value="1"/>
</dbReference>
<name>A0AAP0LNQ8_9ROSI</name>
<dbReference type="EMBL" id="JBCGBO010000024">
    <property type="protein sequence ID" value="KAK9181392.1"/>
    <property type="molecule type" value="Genomic_DNA"/>
</dbReference>
<evidence type="ECO:0000256" key="1">
    <source>
        <dbReference type="ARBA" id="ARBA00008834"/>
    </source>
</evidence>
<evidence type="ECO:0000313" key="6">
    <source>
        <dbReference type="EMBL" id="KAK9181392.1"/>
    </source>
</evidence>
<dbReference type="AlphaFoldDB" id="A0AAP0LNQ8"/>